<proteinExistence type="predicted"/>
<sequence length="78" mass="9162">MTQQQNNKRTLKNKHTYQNEPLPNRKDFVVSFITGALVGSALGLYFKNKVYQKADDLKVKEQELSQKFEERKTQLEET</sequence>
<evidence type="ECO:0000313" key="3">
    <source>
        <dbReference type="EMBL" id="MVI56794.1"/>
    </source>
</evidence>
<keyword evidence="2" id="KW-1133">Transmembrane helix</keyword>
<evidence type="ECO:0000313" key="4">
    <source>
        <dbReference type="Proteomes" id="UP000433366"/>
    </source>
</evidence>
<dbReference type="EMBL" id="WPRH01000684">
    <property type="protein sequence ID" value="MVI56794.1"/>
    <property type="molecule type" value="Genomic_DNA"/>
</dbReference>
<dbReference type="AlphaFoldDB" id="A0A6B0B980"/>
<accession>A0A6B0B980</accession>
<feature type="non-terminal residue" evidence="3">
    <location>
        <position position="78"/>
    </location>
</feature>
<keyword evidence="2" id="KW-0472">Membrane</keyword>
<feature type="region of interest" description="Disordered" evidence="1">
    <location>
        <begin position="1"/>
        <end position="22"/>
    </location>
</feature>
<gene>
    <name evidence="3" type="ORF">GO793_13135</name>
</gene>
<evidence type="ECO:0000256" key="1">
    <source>
        <dbReference type="SAM" id="MobiDB-lite"/>
    </source>
</evidence>
<protein>
    <submittedName>
        <fullName evidence="3">YtxH domain-containing protein</fullName>
    </submittedName>
</protein>
<name>A0A6B0B980_STAAU</name>
<evidence type="ECO:0000256" key="2">
    <source>
        <dbReference type="SAM" id="Phobius"/>
    </source>
</evidence>
<dbReference type="Proteomes" id="UP000433366">
    <property type="component" value="Unassembled WGS sequence"/>
</dbReference>
<feature type="transmembrane region" description="Helical" evidence="2">
    <location>
        <begin position="28"/>
        <end position="46"/>
    </location>
</feature>
<reference evidence="3 4" key="1">
    <citation type="submission" date="2019-11" db="EMBL/GenBank/DDBJ databases">
        <title>Implementation of targeted gown and glove precautions to prevent Staphylococcus aureus acquisition in community-based nursing homes.</title>
        <authorList>
            <person name="Stine O.C."/>
        </authorList>
    </citation>
    <scope>NUCLEOTIDE SEQUENCE [LARGE SCALE GENOMIC DNA]</scope>
    <source>
        <strain evidence="3 4">S_4031.LGMP.AI</strain>
    </source>
</reference>
<keyword evidence="2" id="KW-0812">Transmembrane</keyword>
<organism evidence="3 4">
    <name type="scientific">Staphylococcus aureus</name>
    <dbReference type="NCBI Taxonomy" id="1280"/>
    <lineage>
        <taxon>Bacteria</taxon>
        <taxon>Bacillati</taxon>
        <taxon>Bacillota</taxon>
        <taxon>Bacilli</taxon>
        <taxon>Bacillales</taxon>
        <taxon>Staphylococcaceae</taxon>
        <taxon>Staphylococcus</taxon>
    </lineage>
</organism>
<comment type="caution">
    <text evidence="3">The sequence shown here is derived from an EMBL/GenBank/DDBJ whole genome shotgun (WGS) entry which is preliminary data.</text>
</comment>